<dbReference type="AlphaFoldDB" id="A0A419WMW9"/>
<accession>A0A419WMW9</accession>
<comment type="caution">
    <text evidence="1">The sequence shown here is derived from an EMBL/GenBank/DDBJ whole genome shotgun (WGS) entry which is preliminary data.</text>
</comment>
<organism evidence="1 2">
    <name type="scientific">Marinifilum flexuosum</name>
    <dbReference type="NCBI Taxonomy" id="1117708"/>
    <lineage>
        <taxon>Bacteria</taxon>
        <taxon>Pseudomonadati</taxon>
        <taxon>Bacteroidota</taxon>
        <taxon>Bacteroidia</taxon>
        <taxon>Marinilabiliales</taxon>
        <taxon>Marinifilaceae</taxon>
    </lineage>
</organism>
<proteinExistence type="predicted"/>
<name>A0A419WMW9_9BACT</name>
<protein>
    <submittedName>
        <fullName evidence="1">Uncharacterized protein</fullName>
    </submittedName>
</protein>
<dbReference type="Proteomes" id="UP000284531">
    <property type="component" value="Unassembled WGS sequence"/>
</dbReference>
<evidence type="ECO:0000313" key="2">
    <source>
        <dbReference type="Proteomes" id="UP000284531"/>
    </source>
</evidence>
<dbReference type="EMBL" id="RAPQ01000012">
    <property type="protein sequence ID" value="RKD96809.1"/>
    <property type="molecule type" value="Genomic_DNA"/>
</dbReference>
<evidence type="ECO:0000313" key="1">
    <source>
        <dbReference type="EMBL" id="RKD96809.1"/>
    </source>
</evidence>
<sequence length="51" mass="5913">MNLTSNYGSDDDIYHILHFSALKPLNFSRNTYTDYHSTPITIGSVFGRFHF</sequence>
<reference evidence="1 2" key="1">
    <citation type="submission" date="2018-09" db="EMBL/GenBank/DDBJ databases">
        <title>Genomic Encyclopedia of Archaeal and Bacterial Type Strains, Phase II (KMG-II): from individual species to whole genera.</title>
        <authorList>
            <person name="Goeker M."/>
        </authorList>
    </citation>
    <scope>NUCLEOTIDE SEQUENCE [LARGE SCALE GENOMIC DNA]</scope>
    <source>
        <strain evidence="1 2">DSM 21950</strain>
    </source>
</reference>
<gene>
    <name evidence="1" type="ORF">BXY64_3756</name>
</gene>
<keyword evidence="2" id="KW-1185">Reference proteome</keyword>